<evidence type="ECO:0000256" key="2">
    <source>
        <dbReference type="ARBA" id="ARBA00022605"/>
    </source>
</evidence>
<dbReference type="Pfam" id="PF02885">
    <property type="entry name" value="Glycos_trans_3N"/>
    <property type="match status" value="1"/>
</dbReference>
<dbReference type="PANTHER" id="PTHR43285:SF2">
    <property type="entry name" value="ANTHRANILATE PHOSPHORIBOSYLTRANSFERASE"/>
    <property type="match status" value="1"/>
</dbReference>
<dbReference type="InterPro" id="IPR035902">
    <property type="entry name" value="Nuc_phospho_transferase"/>
</dbReference>
<feature type="binding site" evidence="9">
    <location>
        <begin position="108"/>
        <end position="116"/>
    </location>
    <ligand>
        <name>5-phospho-alpha-D-ribose 1-diphosphate</name>
        <dbReference type="ChEBI" id="CHEBI:58017"/>
    </ligand>
</feature>
<evidence type="ECO:0000256" key="7">
    <source>
        <dbReference type="ARBA" id="ARBA00052328"/>
    </source>
</evidence>
<evidence type="ECO:0000313" key="13">
    <source>
        <dbReference type="Proteomes" id="UP000530514"/>
    </source>
</evidence>
<dbReference type="GO" id="GO:0005829">
    <property type="term" value="C:cytosol"/>
    <property type="evidence" value="ECO:0007669"/>
    <property type="project" value="TreeGrafter"/>
</dbReference>
<comment type="similarity">
    <text evidence="8">In the C-terminal section; belongs to the anthranilate phosphoribosyltransferase family.</text>
</comment>
<comment type="subunit">
    <text evidence="9">Homodimer.</text>
</comment>
<keyword evidence="2 9" id="KW-0028">Amino-acid biosynthesis</keyword>
<dbReference type="InterPro" id="IPR005940">
    <property type="entry name" value="Anthranilate_Pribosyl_Tfrase"/>
</dbReference>
<evidence type="ECO:0000256" key="4">
    <source>
        <dbReference type="ARBA" id="ARBA00022679"/>
    </source>
</evidence>
<dbReference type="UniPathway" id="UPA00035">
    <property type="reaction ID" value="UER00041"/>
</dbReference>
<comment type="pathway">
    <text evidence="1 9">Amino-acid biosynthesis; L-tryptophan biosynthesis; L-tryptophan from chorismate: step 2/5.</text>
</comment>
<evidence type="ECO:0000259" key="10">
    <source>
        <dbReference type="Pfam" id="PF00591"/>
    </source>
</evidence>
<dbReference type="InterPro" id="IPR036320">
    <property type="entry name" value="Glycosyl_Trfase_fam3_N_dom_sf"/>
</dbReference>
<feature type="binding site" evidence="9">
    <location>
        <position position="226"/>
    </location>
    <ligand>
        <name>Mg(2+)</name>
        <dbReference type="ChEBI" id="CHEBI:18420"/>
        <label>2</label>
    </ligand>
</feature>
<comment type="caution">
    <text evidence="9">Lacks conserved residue(s) required for the propagation of feature annotation.</text>
</comment>
<evidence type="ECO:0000259" key="11">
    <source>
        <dbReference type="Pfam" id="PF02885"/>
    </source>
</evidence>
<comment type="function">
    <text evidence="9">Catalyzes the transfer of the phosphoribosyl group of 5-phosphorylribose-1-pyrophosphate (PRPP) to anthranilate to yield N-(5'-phosphoribosyl)-anthranilate (PRA).</text>
</comment>
<keyword evidence="5 9" id="KW-0822">Tryptophan biosynthesis</keyword>
<keyword evidence="4 9" id="KW-0808">Transferase</keyword>
<feature type="binding site" evidence="9">
    <location>
        <begin position="90"/>
        <end position="93"/>
    </location>
    <ligand>
        <name>5-phospho-alpha-D-ribose 1-diphosphate</name>
        <dbReference type="ChEBI" id="CHEBI:58017"/>
    </ligand>
</feature>
<dbReference type="FunFam" id="3.40.1030.10:FF:000002">
    <property type="entry name" value="Anthranilate phosphoribosyltransferase"/>
    <property type="match status" value="1"/>
</dbReference>
<feature type="binding site" evidence="9">
    <location>
        <position position="88"/>
    </location>
    <ligand>
        <name>5-phospho-alpha-D-ribose 1-diphosphate</name>
        <dbReference type="ChEBI" id="CHEBI:58017"/>
    </ligand>
</feature>
<comment type="cofactor">
    <cofactor evidence="9">
        <name>Mg(2+)</name>
        <dbReference type="ChEBI" id="CHEBI:18420"/>
    </cofactor>
    <text evidence="9">Binds 2 magnesium ions per monomer.</text>
</comment>
<evidence type="ECO:0000256" key="6">
    <source>
        <dbReference type="ARBA" id="ARBA00023141"/>
    </source>
</evidence>
<feature type="domain" description="Glycosyl transferase family 3 N-terminal" evidence="11">
    <location>
        <begin position="3"/>
        <end position="64"/>
    </location>
</feature>
<evidence type="ECO:0000256" key="1">
    <source>
        <dbReference type="ARBA" id="ARBA00004907"/>
    </source>
</evidence>
<feature type="binding site" evidence="9">
    <location>
        <position position="80"/>
    </location>
    <ligand>
        <name>5-phospho-alpha-D-ribose 1-diphosphate</name>
        <dbReference type="ChEBI" id="CHEBI:58017"/>
    </ligand>
</feature>
<organism evidence="12 13">
    <name type="scientific">Thermoactinomyces daqus</name>
    <dbReference type="NCBI Taxonomy" id="1329516"/>
    <lineage>
        <taxon>Bacteria</taxon>
        <taxon>Bacillati</taxon>
        <taxon>Bacillota</taxon>
        <taxon>Bacilli</taxon>
        <taxon>Bacillales</taxon>
        <taxon>Thermoactinomycetaceae</taxon>
        <taxon>Thermoactinomyces</taxon>
    </lineage>
</organism>
<proteinExistence type="inferred from homology"/>
<dbReference type="InterPro" id="IPR017459">
    <property type="entry name" value="Glycosyl_Trfase_fam3_N_dom"/>
</dbReference>
<name>A0A7W1XAJ8_9BACL</name>
<feature type="binding site" evidence="9">
    <location>
        <begin position="83"/>
        <end position="84"/>
    </location>
    <ligand>
        <name>5-phospho-alpha-D-ribose 1-diphosphate</name>
        <dbReference type="ChEBI" id="CHEBI:58017"/>
    </ligand>
</feature>
<evidence type="ECO:0000313" key="12">
    <source>
        <dbReference type="EMBL" id="MBA4543145.1"/>
    </source>
</evidence>
<feature type="binding site" evidence="9">
    <location>
        <position position="120"/>
    </location>
    <ligand>
        <name>5-phospho-alpha-D-ribose 1-diphosphate</name>
        <dbReference type="ChEBI" id="CHEBI:58017"/>
    </ligand>
</feature>
<feature type="binding site" evidence="9">
    <location>
        <position position="80"/>
    </location>
    <ligand>
        <name>anthranilate</name>
        <dbReference type="ChEBI" id="CHEBI:16567"/>
        <label>1</label>
    </ligand>
</feature>
<sequence>MLRDLLRKMVEGKHLSRQEARQAMEEMMNGEATPAQMGSFLTSLRMKGETAEEIIGFAQGLRARMTGFEGEISHAVDTCGTGGDGGQTFNISTAVAFVAAAAGVPIVKHGNRAVSSKSGSADVLEALGIEIHHSAKEAELMLQETGVCFLFAPLYHQAMKNVMPTRTELGFRTIFNLLGPLANPAGVQYQLLGVYDPELTEKVACVLQELGTKKALVVAGLDRLDEISVSAPTRISALDGDKVVTFEVIPEDFGISRSPITAVKGGTAQQNAALIADIFSGRRGAPRDIVLLNAGAALVVGGKVSTLTEGVQMARETIDSGMAAKKLQQVIRMSREVRYVS</sequence>
<dbReference type="RefSeq" id="WP_033101424.1">
    <property type="nucleotide sequence ID" value="NZ_JACEIP010000012.1"/>
</dbReference>
<feature type="binding site" evidence="9">
    <location>
        <position position="166"/>
    </location>
    <ligand>
        <name>anthranilate</name>
        <dbReference type="ChEBI" id="CHEBI:16567"/>
        <label>2</label>
    </ligand>
</feature>
<keyword evidence="13" id="KW-1185">Reference proteome</keyword>
<dbReference type="Gene3D" id="1.20.970.10">
    <property type="entry name" value="Transferase, Pyrimidine Nucleoside Phosphorylase, Chain C"/>
    <property type="match status" value="1"/>
</dbReference>
<dbReference type="Pfam" id="PF00591">
    <property type="entry name" value="Glycos_transf_3"/>
    <property type="match status" value="1"/>
</dbReference>
<comment type="similarity">
    <text evidence="9">Belongs to the anthranilate phosphoribosyltransferase family.</text>
</comment>
<dbReference type="InterPro" id="IPR000312">
    <property type="entry name" value="Glycosyl_Trfase_fam3"/>
</dbReference>
<keyword evidence="6 9" id="KW-0057">Aromatic amino acid biosynthesis</keyword>
<feature type="binding site" evidence="9">
    <location>
        <position position="226"/>
    </location>
    <ligand>
        <name>Mg(2+)</name>
        <dbReference type="ChEBI" id="CHEBI:18420"/>
        <label>1</label>
    </ligand>
</feature>
<evidence type="ECO:0000256" key="9">
    <source>
        <dbReference type="HAMAP-Rule" id="MF_00211"/>
    </source>
</evidence>
<feature type="binding site" evidence="9">
    <location>
        <position position="92"/>
    </location>
    <ligand>
        <name>Mg(2+)</name>
        <dbReference type="ChEBI" id="CHEBI:18420"/>
        <label>1</label>
    </ligand>
</feature>
<feature type="domain" description="Glycosyl transferase family 3" evidence="10">
    <location>
        <begin position="74"/>
        <end position="323"/>
    </location>
</feature>
<dbReference type="Gene3D" id="3.40.1030.10">
    <property type="entry name" value="Nucleoside phosphorylase/phosphoribosyltransferase catalytic domain"/>
    <property type="match status" value="1"/>
</dbReference>
<dbReference type="EMBL" id="JACEIP010000012">
    <property type="protein sequence ID" value="MBA4543145.1"/>
    <property type="molecule type" value="Genomic_DNA"/>
</dbReference>
<evidence type="ECO:0000256" key="3">
    <source>
        <dbReference type="ARBA" id="ARBA00022676"/>
    </source>
</evidence>
<dbReference type="NCBIfam" id="TIGR01245">
    <property type="entry name" value="trpD"/>
    <property type="match status" value="1"/>
</dbReference>
<gene>
    <name evidence="9 12" type="primary">trpD</name>
    <name evidence="12" type="ORF">H1164_09550</name>
</gene>
<keyword evidence="3 9" id="KW-0328">Glycosyltransferase</keyword>
<dbReference type="GO" id="GO:0000162">
    <property type="term" value="P:L-tryptophan biosynthetic process"/>
    <property type="evidence" value="ECO:0007669"/>
    <property type="project" value="UniProtKB-UniRule"/>
</dbReference>
<protein>
    <recommendedName>
        <fullName evidence="9">Anthranilate phosphoribosyltransferase</fullName>
        <ecNumber evidence="9">2.4.2.18</ecNumber>
    </recommendedName>
</protein>
<feature type="binding site" evidence="9">
    <location>
        <position position="225"/>
    </location>
    <ligand>
        <name>Mg(2+)</name>
        <dbReference type="ChEBI" id="CHEBI:18420"/>
        <label>2</label>
    </ligand>
</feature>
<evidence type="ECO:0000256" key="8">
    <source>
        <dbReference type="ARBA" id="ARBA00061188"/>
    </source>
</evidence>
<dbReference type="HAMAP" id="MF_00211">
    <property type="entry name" value="TrpD"/>
    <property type="match status" value="1"/>
</dbReference>
<dbReference type="OrthoDB" id="9806430at2"/>
<keyword evidence="9" id="KW-0479">Metal-binding</keyword>
<dbReference type="SUPFAM" id="SSF52418">
    <property type="entry name" value="Nucleoside phosphorylase/phosphoribosyltransferase catalytic domain"/>
    <property type="match status" value="1"/>
</dbReference>
<comment type="caution">
    <text evidence="12">The sequence shown here is derived from an EMBL/GenBank/DDBJ whole genome shotgun (WGS) entry which is preliminary data.</text>
</comment>
<comment type="catalytic activity">
    <reaction evidence="7 9">
        <text>N-(5-phospho-beta-D-ribosyl)anthranilate + diphosphate = 5-phospho-alpha-D-ribose 1-diphosphate + anthranilate</text>
        <dbReference type="Rhea" id="RHEA:11768"/>
        <dbReference type="ChEBI" id="CHEBI:16567"/>
        <dbReference type="ChEBI" id="CHEBI:18277"/>
        <dbReference type="ChEBI" id="CHEBI:33019"/>
        <dbReference type="ChEBI" id="CHEBI:58017"/>
        <dbReference type="EC" id="2.4.2.18"/>
    </reaction>
</comment>
<evidence type="ECO:0000256" key="5">
    <source>
        <dbReference type="ARBA" id="ARBA00022822"/>
    </source>
</evidence>
<dbReference type="EC" id="2.4.2.18" evidence="9"/>
<dbReference type="SUPFAM" id="SSF47648">
    <property type="entry name" value="Nucleoside phosphorylase/phosphoribosyltransferase N-terminal domain"/>
    <property type="match status" value="1"/>
</dbReference>
<accession>A0A7W1XAJ8</accession>
<keyword evidence="9" id="KW-0460">Magnesium</keyword>
<reference evidence="12 13" key="1">
    <citation type="submission" date="2020-07" db="EMBL/GenBank/DDBJ databases">
        <authorList>
            <person name="Feng H."/>
        </authorList>
    </citation>
    <scope>NUCLEOTIDE SEQUENCE [LARGE SCALE GENOMIC DNA]</scope>
    <source>
        <strain evidence="13">s-11</strain>
    </source>
</reference>
<dbReference type="GO" id="GO:0004048">
    <property type="term" value="F:anthranilate phosphoribosyltransferase activity"/>
    <property type="evidence" value="ECO:0007669"/>
    <property type="project" value="UniProtKB-UniRule"/>
</dbReference>
<feature type="binding site" evidence="9">
    <location>
        <position position="111"/>
    </location>
    <ligand>
        <name>anthranilate</name>
        <dbReference type="ChEBI" id="CHEBI:16567"/>
        <label>1</label>
    </ligand>
</feature>
<dbReference type="PANTHER" id="PTHR43285">
    <property type="entry name" value="ANTHRANILATE PHOSPHORIBOSYLTRANSFERASE"/>
    <property type="match status" value="1"/>
</dbReference>
<dbReference type="GO" id="GO:0000287">
    <property type="term" value="F:magnesium ion binding"/>
    <property type="evidence" value="ECO:0007669"/>
    <property type="project" value="UniProtKB-UniRule"/>
</dbReference>
<dbReference type="AlphaFoldDB" id="A0A7W1XAJ8"/>
<dbReference type="Proteomes" id="UP000530514">
    <property type="component" value="Unassembled WGS sequence"/>
</dbReference>